<reference evidence="2" key="1">
    <citation type="submission" date="2020-10" db="EMBL/GenBank/DDBJ databases">
        <title>ChiBAC.</title>
        <authorList>
            <person name="Zenner C."/>
            <person name="Hitch T.C.A."/>
            <person name="Clavel T."/>
        </authorList>
    </citation>
    <scope>NUCLEOTIDE SEQUENCE</scope>
    <source>
        <strain evidence="2">DSM 107454</strain>
    </source>
</reference>
<comment type="caution">
    <text evidence="2">The sequence shown here is derived from an EMBL/GenBank/DDBJ whole genome shotgun (WGS) entry which is preliminary data.</text>
</comment>
<evidence type="ECO:0000313" key="3">
    <source>
        <dbReference type="Proteomes" id="UP000806542"/>
    </source>
</evidence>
<gene>
    <name evidence="2" type="ORF">INF28_09615</name>
</gene>
<dbReference type="Gene3D" id="2.60.120.260">
    <property type="entry name" value="Galactose-binding domain-like"/>
    <property type="match status" value="1"/>
</dbReference>
<keyword evidence="1" id="KW-0732">Signal</keyword>
<proteinExistence type="predicted"/>
<name>A0A9D5M506_9FIRM</name>
<dbReference type="AlphaFoldDB" id="A0A9D5M506"/>
<organism evidence="2 3">
    <name type="scientific">Ructibacterium gallinarum</name>
    <dbReference type="NCBI Taxonomy" id="2779355"/>
    <lineage>
        <taxon>Bacteria</taxon>
        <taxon>Bacillati</taxon>
        <taxon>Bacillota</taxon>
        <taxon>Clostridia</taxon>
        <taxon>Eubacteriales</taxon>
        <taxon>Oscillospiraceae</taxon>
        <taxon>Ructibacterium</taxon>
    </lineage>
</organism>
<sequence>MIFKKFAFVMLLGLLLCPVQVRSAESAEALNYGDIISINTFEGYMFAYDFGIGGGIVQDTAHSGQKSYMTDFSVANANLNLHTNTVTVYDKYAYYAEAYLKTEEIEINDITNIWLEAPSGDKQGTRLTIRETDENGWSRYSAYRKTPAGQAGIRVFMYLTPSSGKLYVDDVIIRVAPYSLRVVGTTADANTTVNLNALACYGADKNGNEKRIYLNNMKRWSVKSGNAVVDQNGNLKWNDSAGGTAQVQLEFCGVTTTFDVVFTAGISVTEPERSGNTYTLTVKNPLAAAETIKYTIGLYDDEGRLYKLKSESTTVQGGGEKEIYLQAMEEPYFIKNGVQKIMVSAPHFVKSYLCE</sequence>
<keyword evidence="3" id="KW-1185">Reference proteome</keyword>
<evidence type="ECO:0000313" key="2">
    <source>
        <dbReference type="EMBL" id="MBE5040715.1"/>
    </source>
</evidence>
<evidence type="ECO:0000256" key="1">
    <source>
        <dbReference type="SAM" id="SignalP"/>
    </source>
</evidence>
<dbReference type="Proteomes" id="UP000806542">
    <property type="component" value="Unassembled WGS sequence"/>
</dbReference>
<protein>
    <submittedName>
        <fullName evidence="2">Uncharacterized protein</fullName>
    </submittedName>
</protein>
<feature type="signal peptide" evidence="1">
    <location>
        <begin position="1"/>
        <end position="23"/>
    </location>
</feature>
<dbReference type="EMBL" id="JADCKB010000021">
    <property type="protein sequence ID" value="MBE5040715.1"/>
    <property type="molecule type" value="Genomic_DNA"/>
</dbReference>
<accession>A0A9D5M506</accession>
<dbReference type="RefSeq" id="WP_226393270.1">
    <property type="nucleotide sequence ID" value="NZ_JADCKB010000021.1"/>
</dbReference>
<feature type="chain" id="PRO_5039722162" evidence="1">
    <location>
        <begin position="24"/>
        <end position="355"/>
    </location>
</feature>